<keyword evidence="7" id="KW-1185">Reference proteome</keyword>
<organism evidence="6 7">
    <name type="scientific">Phlebotomus papatasi</name>
    <name type="common">Sandfly</name>
    <dbReference type="NCBI Taxonomy" id="29031"/>
    <lineage>
        <taxon>Eukaryota</taxon>
        <taxon>Metazoa</taxon>
        <taxon>Ecdysozoa</taxon>
        <taxon>Arthropoda</taxon>
        <taxon>Hexapoda</taxon>
        <taxon>Insecta</taxon>
        <taxon>Pterygota</taxon>
        <taxon>Neoptera</taxon>
        <taxon>Endopterygota</taxon>
        <taxon>Diptera</taxon>
        <taxon>Nematocera</taxon>
        <taxon>Psychodoidea</taxon>
        <taxon>Psychodidae</taxon>
        <taxon>Phlebotomus</taxon>
        <taxon>Phlebotomus</taxon>
    </lineage>
</organism>
<keyword evidence="3" id="KW-0378">Hydrolase</keyword>
<evidence type="ECO:0000256" key="3">
    <source>
        <dbReference type="ARBA" id="ARBA00022801"/>
    </source>
</evidence>
<dbReference type="InterPro" id="IPR017853">
    <property type="entry name" value="GH"/>
</dbReference>
<dbReference type="GO" id="GO:0008422">
    <property type="term" value="F:beta-glucosidase activity"/>
    <property type="evidence" value="ECO:0007669"/>
    <property type="project" value="TreeGrafter"/>
</dbReference>
<dbReference type="Proteomes" id="UP000092462">
    <property type="component" value="Unassembled WGS sequence"/>
</dbReference>
<sequence length="327" mass="38080">MMNFTFLVFFFTFLQWRRDVEMVREMGAHIYRFSLSWSRIMTTGIVNTINEPGIRYYSDLIDELLRYDITPMVTLYHWDLPQRLQEMGGFANPEIINYFVDYARVAFKRFGDRVKFWTTFNEPMHVCEYGYGQATRAPAYAFPGIPGYICTHNLLKAHAEAVHLYRDSFQPTQNGKIGITMDSRWNEPKTDSDDDKEASEMAMQFYLGWFAHPIFSATGNYPQVMIDRVDALSMQQGFPRSRLPKFTPEEIERIKGTSDFFGLNTYTTSLVTMNDQSNTAGYSVPSFQHDVNIVRSNDPSWPTGASVWLNVSISRKWFEEIEMLRNS</sequence>
<dbReference type="SUPFAM" id="SSF51445">
    <property type="entry name" value="(Trans)glycosidases"/>
    <property type="match status" value="1"/>
</dbReference>
<dbReference type="Gene3D" id="3.20.20.80">
    <property type="entry name" value="Glycosidases"/>
    <property type="match status" value="1"/>
</dbReference>
<dbReference type="GO" id="GO:0005975">
    <property type="term" value="P:carbohydrate metabolic process"/>
    <property type="evidence" value="ECO:0007669"/>
    <property type="project" value="InterPro"/>
</dbReference>
<comment type="similarity">
    <text evidence="1 5">Belongs to the glycosyl hydrolase 1 family.</text>
</comment>
<keyword evidence="2" id="KW-0732">Signal</keyword>
<name>A0A1B0DHF5_PHLPP</name>
<dbReference type="Pfam" id="PF00232">
    <property type="entry name" value="Glyco_hydro_1"/>
    <property type="match status" value="1"/>
</dbReference>
<keyword evidence="4" id="KW-0326">Glycosidase</keyword>
<evidence type="ECO:0000313" key="6">
    <source>
        <dbReference type="EnsemblMetazoa" id="PPAI007589-PA"/>
    </source>
</evidence>
<dbReference type="AlphaFoldDB" id="A0A1B0DHF5"/>
<evidence type="ECO:0000256" key="1">
    <source>
        <dbReference type="ARBA" id="ARBA00010838"/>
    </source>
</evidence>
<dbReference type="EnsemblMetazoa" id="PPAI007589-RA">
    <property type="protein sequence ID" value="PPAI007589-PA"/>
    <property type="gene ID" value="PPAI007589"/>
</dbReference>
<protein>
    <submittedName>
        <fullName evidence="6">Uncharacterized protein</fullName>
    </submittedName>
</protein>
<dbReference type="PANTHER" id="PTHR10353">
    <property type="entry name" value="GLYCOSYL HYDROLASE"/>
    <property type="match status" value="1"/>
</dbReference>
<evidence type="ECO:0000256" key="2">
    <source>
        <dbReference type="ARBA" id="ARBA00022729"/>
    </source>
</evidence>
<dbReference type="PANTHER" id="PTHR10353:SF36">
    <property type="entry name" value="LP05116P"/>
    <property type="match status" value="1"/>
</dbReference>
<dbReference type="EMBL" id="AJVK01061043">
    <property type="status" value="NOT_ANNOTATED_CDS"/>
    <property type="molecule type" value="Genomic_DNA"/>
</dbReference>
<proteinExistence type="inferred from homology"/>
<accession>A0A1B0DHF5</accession>
<evidence type="ECO:0000256" key="4">
    <source>
        <dbReference type="ARBA" id="ARBA00023295"/>
    </source>
</evidence>
<evidence type="ECO:0000313" key="7">
    <source>
        <dbReference type="Proteomes" id="UP000092462"/>
    </source>
</evidence>
<evidence type="ECO:0000256" key="5">
    <source>
        <dbReference type="RuleBase" id="RU003690"/>
    </source>
</evidence>
<dbReference type="VEuPathDB" id="VectorBase:PPAPM1_005772"/>
<dbReference type="VEuPathDB" id="VectorBase:PPAI007589"/>
<reference evidence="6" key="1">
    <citation type="submission" date="2022-08" db="UniProtKB">
        <authorList>
            <consortium name="EnsemblMetazoa"/>
        </authorList>
    </citation>
    <scope>IDENTIFICATION</scope>
    <source>
        <strain evidence="6">Israel</strain>
    </source>
</reference>
<dbReference type="InterPro" id="IPR001360">
    <property type="entry name" value="Glyco_hydro_1"/>
</dbReference>